<accession>A0A2X3DDA4</accession>
<proteinExistence type="predicted"/>
<evidence type="ECO:0000259" key="3">
    <source>
        <dbReference type="Pfam" id="PF00535"/>
    </source>
</evidence>
<organism evidence="4 5">
    <name type="scientific">Helicobacter fennelliae</name>
    <dbReference type="NCBI Taxonomy" id="215"/>
    <lineage>
        <taxon>Bacteria</taxon>
        <taxon>Pseudomonadati</taxon>
        <taxon>Campylobacterota</taxon>
        <taxon>Epsilonproteobacteria</taxon>
        <taxon>Campylobacterales</taxon>
        <taxon>Helicobacteraceae</taxon>
        <taxon>Helicobacter</taxon>
    </lineage>
</organism>
<keyword evidence="1 4" id="KW-0328">Glycosyltransferase</keyword>
<dbReference type="InterPro" id="IPR029044">
    <property type="entry name" value="Nucleotide-diphossugar_trans"/>
</dbReference>
<dbReference type="SUPFAM" id="SSF53448">
    <property type="entry name" value="Nucleotide-diphospho-sugar transferases"/>
    <property type="match status" value="1"/>
</dbReference>
<dbReference type="Pfam" id="PF00535">
    <property type="entry name" value="Glycos_transf_2"/>
    <property type="match status" value="1"/>
</dbReference>
<keyword evidence="2 4" id="KW-0808">Transferase</keyword>
<evidence type="ECO:0000313" key="4">
    <source>
        <dbReference type="EMBL" id="SQB97499.1"/>
    </source>
</evidence>
<evidence type="ECO:0000256" key="1">
    <source>
        <dbReference type="ARBA" id="ARBA00022676"/>
    </source>
</evidence>
<dbReference type="AlphaFoldDB" id="A0A2X3DDA4"/>
<dbReference type="Proteomes" id="UP000250166">
    <property type="component" value="Unassembled WGS sequence"/>
</dbReference>
<dbReference type="CDD" id="cd00761">
    <property type="entry name" value="Glyco_tranf_GTA_type"/>
    <property type="match status" value="1"/>
</dbReference>
<dbReference type="RefSeq" id="WP_023947779.1">
    <property type="nucleotide sequence ID" value="NZ_JAERIV010000005.1"/>
</dbReference>
<evidence type="ECO:0000256" key="2">
    <source>
        <dbReference type="ARBA" id="ARBA00022679"/>
    </source>
</evidence>
<protein>
    <submittedName>
        <fullName evidence="4">Glycosyl transferase</fullName>
        <ecNumber evidence="4">2.4.1.212</ecNumber>
    </submittedName>
</protein>
<dbReference type="Gene3D" id="3.90.550.10">
    <property type="entry name" value="Spore Coat Polysaccharide Biosynthesis Protein SpsA, Chain A"/>
    <property type="match status" value="1"/>
</dbReference>
<dbReference type="PANTHER" id="PTHR22916">
    <property type="entry name" value="GLYCOSYLTRANSFERASE"/>
    <property type="match status" value="1"/>
</dbReference>
<dbReference type="EC" id="2.4.1.212" evidence="4"/>
<dbReference type="GO" id="GO:0050501">
    <property type="term" value="F:hyaluronan synthase activity"/>
    <property type="evidence" value="ECO:0007669"/>
    <property type="project" value="UniProtKB-EC"/>
</dbReference>
<evidence type="ECO:0000313" key="5">
    <source>
        <dbReference type="Proteomes" id="UP000250166"/>
    </source>
</evidence>
<dbReference type="PANTHER" id="PTHR22916:SF51">
    <property type="entry name" value="GLYCOSYLTRANSFERASE EPSH-RELATED"/>
    <property type="match status" value="1"/>
</dbReference>
<reference evidence="4 5" key="1">
    <citation type="submission" date="2018-06" db="EMBL/GenBank/DDBJ databases">
        <authorList>
            <consortium name="Pathogen Informatics"/>
            <person name="Doyle S."/>
        </authorList>
    </citation>
    <scope>NUCLEOTIDE SEQUENCE [LARGE SCALE GENOMIC DNA]</scope>
    <source>
        <strain evidence="4 5">NCTC13102</strain>
    </source>
</reference>
<feature type="domain" description="Glycosyltransferase 2-like" evidence="3">
    <location>
        <begin position="7"/>
        <end position="174"/>
    </location>
</feature>
<gene>
    <name evidence="4" type="primary">hyaD_1</name>
    <name evidence="4" type="ORF">NCTC13102_00231</name>
</gene>
<dbReference type="InterPro" id="IPR001173">
    <property type="entry name" value="Glyco_trans_2-like"/>
</dbReference>
<sequence length="358" mass="42115">MPNPLVSVIIPIYNVELYLKECLDSVIYQSYQNLEILLINDGSTDKSGDIAKEYASQDKRIRYFEQENQGQSVARNKGLDYVNGEYIYFLDSDDWIDLGYIEELVGESLKGDSDLVCNIHFIPFIAPAPSTTHITQSNQYTSKIIYITRQNLNTIYQEVIGVVWNRLFKKSMIDSLYLRFLDGKMCEDELFALSVITMIKSIKIIYGLPYHYRQHQRPDSLTSKTRINHIRPIDIVDLFESSIKWYENHNLLQRYDLPFFLIRGRDDTDCFANPYFNNANIFFKKAKEVLSKYPQDLFQSDPLTYFIITSPNLFTYRLRKGFHQGFKQAFKTLFRIRISKNLKVIILFGFVILYKDER</sequence>
<dbReference type="EMBL" id="UAWL01000006">
    <property type="protein sequence ID" value="SQB97499.1"/>
    <property type="molecule type" value="Genomic_DNA"/>
</dbReference>
<name>A0A2X3DDA4_9HELI</name>